<keyword evidence="3" id="KW-0812">Transmembrane</keyword>
<keyword evidence="5" id="KW-1185">Reference proteome</keyword>
<dbReference type="Gene3D" id="1.25.40.10">
    <property type="entry name" value="Tetratricopeptide repeat domain"/>
    <property type="match status" value="1"/>
</dbReference>
<evidence type="ECO:0000256" key="3">
    <source>
        <dbReference type="SAM" id="Phobius"/>
    </source>
</evidence>
<reference evidence="5" key="1">
    <citation type="journal article" date="2023" name="Commun. Biol.">
        <title>Genome analysis of Parmales, the sister group of diatoms, reveals the evolutionary specialization of diatoms from phago-mixotrophs to photoautotrophs.</title>
        <authorList>
            <person name="Ban H."/>
            <person name="Sato S."/>
            <person name="Yoshikawa S."/>
            <person name="Yamada K."/>
            <person name="Nakamura Y."/>
            <person name="Ichinomiya M."/>
            <person name="Sato N."/>
            <person name="Blanc-Mathieu R."/>
            <person name="Endo H."/>
            <person name="Kuwata A."/>
            <person name="Ogata H."/>
        </authorList>
    </citation>
    <scope>NUCLEOTIDE SEQUENCE [LARGE SCALE GENOMIC DNA]</scope>
    <source>
        <strain evidence="5">NIES 3699</strain>
    </source>
</reference>
<organism evidence="4 5">
    <name type="scientific">Triparma verrucosa</name>
    <dbReference type="NCBI Taxonomy" id="1606542"/>
    <lineage>
        <taxon>Eukaryota</taxon>
        <taxon>Sar</taxon>
        <taxon>Stramenopiles</taxon>
        <taxon>Ochrophyta</taxon>
        <taxon>Bolidophyceae</taxon>
        <taxon>Parmales</taxon>
        <taxon>Triparmaceae</taxon>
        <taxon>Triparma</taxon>
    </lineage>
</organism>
<evidence type="ECO:0000313" key="4">
    <source>
        <dbReference type="EMBL" id="GMH98606.1"/>
    </source>
</evidence>
<sequence>MAKKKRSSLTKSDQKGGKDIKSDGQFSKWLIRFLNANFVPILCLAALLLAVLSYHTSTLNVNPSTSPPASSSSSSSSSSGGGSGYNSNMPAYANPAATGRDMSAGSTDEEYMGTMRKGKNGKWMNPHDIENLEKYKDSSGNMMEREGWQEATRMGMEAATNGDQNEALGFFKIAMEMHPTTVSAMNYGVALMRANKLDEALQTFKKSEELDPQKTNSELPANMRAIRQHLDYRAGRRTQEEIHHENQRVSVGQIVPDPNEKYV</sequence>
<gene>
    <name evidence="4" type="ORF">TrVE_jg11935</name>
</gene>
<dbReference type="InterPro" id="IPR011990">
    <property type="entry name" value="TPR-like_helical_dom_sf"/>
</dbReference>
<feature type="compositionally biased region" description="Polar residues" evidence="2">
    <location>
        <begin position="59"/>
        <end position="69"/>
    </location>
</feature>
<proteinExistence type="predicted"/>
<keyword evidence="3" id="KW-0472">Membrane</keyword>
<evidence type="ECO:0000256" key="2">
    <source>
        <dbReference type="SAM" id="MobiDB-lite"/>
    </source>
</evidence>
<name>A0A9W7BW56_9STRA</name>
<feature type="repeat" description="TPR" evidence="1">
    <location>
        <begin position="181"/>
        <end position="214"/>
    </location>
</feature>
<feature type="region of interest" description="Disordered" evidence="2">
    <location>
        <begin position="239"/>
        <end position="263"/>
    </location>
</feature>
<accession>A0A9W7BW56</accession>
<dbReference type="PROSITE" id="PS50005">
    <property type="entry name" value="TPR"/>
    <property type="match status" value="1"/>
</dbReference>
<feature type="region of interest" description="Disordered" evidence="2">
    <location>
        <begin position="59"/>
        <end position="108"/>
    </location>
</feature>
<evidence type="ECO:0000256" key="1">
    <source>
        <dbReference type="PROSITE-ProRule" id="PRU00339"/>
    </source>
</evidence>
<evidence type="ECO:0000313" key="5">
    <source>
        <dbReference type="Proteomes" id="UP001165160"/>
    </source>
</evidence>
<keyword evidence="3" id="KW-1133">Transmembrane helix</keyword>
<protein>
    <submittedName>
        <fullName evidence="4">Uncharacterized protein</fullName>
    </submittedName>
</protein>
<dbReference type="Proteomes" id="UP001165160">
    <property type="component" value="Unassembled WGS sequence"/>
</dbReference>
<dbReference type="AlphaFoldDB" id="A0A9W7BW56"/>
<dbReference type="SUPFAM" id="SSF48452">
    <property type="entry name" value="TPR-like"/>
    <property type="match status" value="1"/>
</dbReference>
<comment type="caution">
    <text evidence="4">The sequence shown here is derived from an EMBL/GenBank/DDBJ whole genome shotgun (WGS) entry which is preliminary data.</text>
</comment>
<dbReference type="EMBL" id="BRXX01000222">
    <property type="protein sequence ID" value="GMH98606.1"/>
    <property type="molecule type" value="Genomic_DNA"/>
</dbReference>
<dbReference type="InterPro" id="IPR019734">
    <property type="entry name" value="TPR_rpt"/>
</dbReference>
<keyword evidence="1" id="KW-0802">TPR repeat</keyword>
<feature type="transmembrane region" description="Helical" evidence="3">
    <location>
        <begin position="29"/>
        <end position="54"/>
    </location>
</feature>